<proteinExistence type="predicted"/>
<feature type="region of interest" description="Disordered" evidence="1">
    <location>
        <begin position="40"/>
        <end position="65"/>
    </location>
</feature>
<dbReference type="GeneID" id="64603858"/>
<evidence type="ECO:0008006" key="5">
    <source>
        <dbReference type="Google" id="ProtNLM"/>
    </source>
</evidence>
<organism evidence="3 4">
    <name type="scientific">Suillus plorans</name>
    <dbReference type="NCBI Taxonomy" id="116603"/>
    <lineage>
        <taxon>Eukaryota</taxon>
        <taxon>Fungi</taxon>
        <taxon>Dikarya</taxon>
        <taxon>Basidiomycota</taxon>
        <taxon>Agaricomycotina</taxon>
        <taxon>Agaricomycetes</taxon>
        <taxon>Agaricomycetidae</taxon>
        <taxon>Boletales</taxon>
        <taxon>Suillineae</taxon>
        <taxon>Suillaceae</taxon>
        <taxon>Suillus</taxon>
    </lineage>
</organism>
<evidence type="ECO:0000313" key="3">
    <source>
        <dbReference type="EMBL" id="KAG1797076.1"/>
    </source>
</evidence>
<feature type="signal peptide" evidence="2">
    <location>
        <begin position="1"/>
        <end position="15"/>
    </location>
</feature>
<protein>
    <recommendedName>
        <fullName evidence="5">Secreted protein</fullName>
    </recommendedName>
</protein>
<dbReference type="AlphaFoldDB" id="A0A9P7DKK2"/>
<feature type="chain" id="PRO_5040131650" description="Secreted protein" evidence="2">
    <location>
        <begin position="16"/>
        <end position="164"/>
    </location>
</feature>
<dbReference type="Proteomes" id="UP000719766">
    <property type="component" value="Unassembled WGS sequence"/>
</dbReference>
<name>A0A9P7DKK2_9AGAM</name>
<comment type="caution">
    <text evidence="3">The sequence shown here is derived from an EMBL/GenBank/DDBJ whole genome shotgun (WGS) entry which is preliminary data.</text>
</comment>
<accession>A0A9P7DKK2</accession>
<keyword evidence="4" id="KW-1185">Reference proteome</keyword>
<keyword evidence="2" id="KW-0732">Signal</keyword>
<gene>
    <name evidence="3" type="ORF">HD556DRAFT_271389</name>
</gene>
<reference evidence="3" key="1">
    <citation type="journal article" date="2020" name="New Phytol.">
        <title>Comparative genomics reveals dynamic genome evolution in host specialist ectomycorrhizal fungi.</title>
        <authorList>
            <person name="Lofgren L.A."/>
            <person name="Nguyen N.H."/>
            <person name="Vilgalys R."/>
            <person name="Ruytinx J."/>
            <person name="Liao H.L."/>
            <person name="Branco S."/>
            <person name="Kuo A."/>
            <person name="LaButti K."/>
            <person name="Lipzen A."/>
            <person name="Andreopoulos W."/>
            <person name="Pangilinan J."/>
            <person name="Riley R."/>
            <person name="Hundley H."/>
            <person name="Na H."/>
            <person name="Barry K."/>
            <person name="Grigoriev I.V."/>
            <person name="Stajich J.E."/>
            <person name="Kennedy P.G."/>
        </authorList>
    </citation>
    <scope>NUCLEOTIDE SEQUENCE</scope>
    <source>
        <strain evidence="3">S12</strain>
    </source>
</reference>
<evidence type="ECO:0000256" key="1">
    <source>
        <dbReference type="SAM" id="MobiDB-lite"/>
    </source>
</evidence>
<evidence type="ECO:0000313" key="4">
    <source>
        <dbReference type="Proteomes" id="UP000719766"/>
    </source>
</evidence>
<dbReference type="OrthoDB" id="3353471at2759"/>
<sequence length="164" mass="18566">MVWGLCLLFETSVGCLLVYSLQRESFFSFDTQRSRAGFSRRTRANARLPRDVDTSKHASPSTRSETQCRMRNTTKHVRRNRISTKCSSAHLCRFVEVQIPHTGEIHCLPRGITFSFSSAYSSWTVNRKQSPLRSAYATTFDVSAGLTLEKASLDLHTESFAHGQ</sequence>
<evidence type="ECO:0000256" key="2">
    <source>
        <dbReference type="SAM" id="SignalP"/>
    </source>
</evidence>
<dbReference type="RefSeq" id="XP_041162347.1">
    <property type="nucleotide sequence ID" value="XM_041310094.1"/>
</dbReference>
<dbReference type="EMBL" id="JABBWE010000017">
    <property type="protein sequence ID" value="KAG1797076.1"/>
    <property type="molecule type" value="Genomic_DNA"/>
</dbReference>